<evidence type="ECO:0000313" key="3">
    <source>
        <dbReference type="Proteomes" id="UP001464555"/>
    </source>
</evidence>
<sequence length="56" mass="6343">MHSDKKPSEGTTSADDNVNNNAHYSDSGEITRDDERDRNDSTEDWDAEDSRTGRNK</sequence>
<protein>
    <submittedName>
        <fullName evidence="2">Uncharacterized protein</fullName>
    </submittedName>
</protein>
<reference evidence="2 3" key="1">
    <citation type="submission" date="2024-04" db="EMBL/GenBank/DDBJ databases">
        <title>Flavobacterium sp. DGU11 16S ribosomal RNA gene Genome sequencing and assembly.</title>
        <authorList>
            <person name="Park S."/>
        </authorList>
    </citation>
    <scope>NUCLEOTIDE SEQUENCE [LARGE SCALE GENOMIC DNA]</scope>
    <source>
        <strain evidence="2 3">DGU11</strain>
    </source>
</reference>
<evidence type="ECO:0000256" key="1">
    <source>
        <dbReference type="SAM" id="MobiDB-lite"/>
    </source>
</evidence>
<dbReference type="EMBL" id="JBBYHR010000003">
    <property type="protein sequence ID" value="MEL1244154.1"/>
    <property type="molecule type" value="Genomic_DNA"/>
</dbReference>
<dbReference type="Proteomes" id="UP001464555">
    <property type="component" value="Unassembled WGS sequence"/>
</dbReference>
<comment type="caution">
    <text evidence="2">The sequence shown here is derived from an EMBL/GenBank/DDBJ whole genome shotgun (WGS) entry which is preliminary data.</text>
</comment>
<proteinExistence type="predicted"/>
<name>A0ABU9HVK4_9FLAO</name>
<accession>A0ABU9HVK4</accession>
<organism evidence="2 3">
    <name type="scientific">Flavobacterium arundinis</name>
    <dbReference type="NCBI Taxonomy" id="3139143"/>
    <lineage>
        <taxon>Bacteria</taxon>
        <taxon>Pseudomonadati</taxon>
        <taxon>Bacteroidota</taxon>
        <taxon>Flavobacteriia</taxon>
        <taxon>Flavobacteriales</taxon>
        <taxon>Flavobacteriaceae</taxon>
        <taxon>Flavobacterium</taxon>
    </lineage>
</organism>
<evidence type="ECO:0000313" key="2">
    <source>
        <dbReference type="EMBL" id="MEL1244154.1"/>
    </source>
</evidence>
<feature type="region of interest" description="Disordered" evidence="1">
    <location>
        <begin position="1"/>
        <end position="56"/>
    </location>
</feature>
<feature type="compositionally biased region" description="Polar residues" evidence="1">
    <location>
        <begin position="9"/>
        <end position="24"/>
    </location>
</feature>
<gene>
    <name evidence="2" type="ORF">AAEO56_07785</name>
</gene>
<feature type="compositionally biased region" description="Basic and acidic residues" evidence="1">
    <location>
        <begin position="29"/>
        <end position="41"/>
    </location>
</feature>
<dbReference type="RefSeq" id="WP_341696465.1">
    <property type="nucleotide sequence ID" value="NZ_JBBYHR010000003.1"/>
</dbReference>
<keyword evidence="3" id="KW-1185">Reference proteome</keyword>